<name>A0A0C9TJM7_SPHS4</name>
<protein>
    <submittedName>
        <fullName evidence="2">Uncharacterized protein</fullName>
    </submittedName>
</protein>
<accession>A0A0C9TJM7</accession>
<dbReference type="Proteomes" id="UP000054279">
    <property type="component" value="Unassembled WGS sequence"/>
</dbReference>
<dbReference type="AlphaFoldDB" id="A0A0C9TJM7"/>
<keyword evidence="3" id="KW-1185">Reference proteome</keyword>
<proteinExistence type="predicted"/>
<evidence type="ECO:0000313" key="2">
    <source>
        <dbReference type="EMBL" id="KIJ29828.1"/>
    </source>
</evidence>
<dbReference type="OrthoDB" id="3183767at2759"/>
<feature type="region of interest" description="Disordered" evidence="1">
    <location>
        <begin position="1"/>
        <end position="29"/>
    </location>
</feature>
<sequence>MAPQEEPLPSRRIRRRPRHHNDIFPEPPEPAPSWISRIKRVVLHVPELLPEGIETAPNIFRLFRRYLANPSYDPDTPTAPEPSESGASANLTELDPEVEILVSPNGSSGIGKFYPFTNFSQFSFAKLWNGNKTGQLSDVFFNDTIKTISDPNFSIQDLRGWSARKMKQQLESMDKQDTRSELDPNLPEVLHSSDGWRRNVKVSISIPEGKKFWTTPQGHKFEISGLHYRSITAIVKNVYSSARNIHFSPFELFYRKSDAPDDVEQVYGELYSSPAYIEAQRKLEHLPKIAYERIIAPLMFWSDSTHLTSFGSAKLWPIYMLFGSQSKLLRGRPSAHLCHHLAYIPSLPDTVQDVIREITSGTAGSPALLAHCKRELMHAIWKILLDDEFRDAYKNGILIKCADGITRLVYLRIFTYSADYPEKVLLATIRDLGLCPCPRCDIEKKQVDLMGMDRDMARRRNPNHIRKDDHARRYDVEKARALIDVKGVPVTGKGVENILKPHSRVPTVNAFSERLLDLGFEFHLMFVVDFLHEIELGTWKATLMHLIRLLYAQATSTVHELNQRIILKHTHRQIPTFGGDTIRNFSDNVADLKRMAARDYEDILQCSLPAFEGLLEEPYNTMLCDLLFTFAYWHGVAKLRMHTDSTIALLEQLTKQFGTMIRKFRDVTASRYITLELPREKDARVRRLAAAASQGQQRAPGDSTMKTKRKGLNLNTYKFHAMGDYPYTIRYFGSIESYSTGRGELEHRRTKQRYARVWKKDTTLSLTRIERRDNNMRLIEANVRVASNTFQDHNEPEPLPEMDPREHWSISFSEKRNRIDIGTFLLNNRGDPAIKEHLLARILGCNSTDDEVNFSHQERMRVLIVDDCMFEHARLCVNYTSYDLRRCQDSLSPKGHHRDIMVDAQDDPDSPIFHPYWYARIIGIYHVKVIYMRPNGVMEPVRKMHFLWVRWFGRDSSFNSGPKFRRLHRIGFVHDEDDTESFGFLDPTCVIRAVHLIPAFNEGRTTELLGNSIARHYDNSEDDWQFLYVNMFVDRDMLMRYMGGGIGHSIRYHTDNSMDLSDIVPSGAEAPGENASEILCLQPQTVPEGEENIPEPMETDFELDDEDKDSFDEDEDELGLDEEELFDEEELDDPEYDSP</sequence>
<reference evidence="2 3" key="1">
    <citation type="submission" date="2014-06" db="EMBL/GenBank/DDBJ databases">
        <title>Evolutionary Origins and Diversification of the Mycorrhizal Mutualists.</title>
        <authorList>
            <consortium name="DOE Joint Genome Institute"/>
            <consortium name="Mycorrhizal Genomics Consortium"/>
            <person name="Kohler A."/>
            <person name="Kuo A."/>
            <person name="Nagy L.G."/>
            <person name="Floudas D."/>
            <person name="Copeland A."/>
            <person name="Barry K.W."/>
            <person name="Cichocki N."/>
            <person name="Veneault-Fourrey C."/>
            <person name="LaButti K."/>
            <person name="Lindquist E.A."/>
            <person name="Lipzen A."/>
            <person name="Lundell T."/>
            <person name="Morin E."/>
            <person name="Murat C."/>
            <person name="Riley R."/>
            <person name="Ohm R."/>
            <person name="Sun H."/>
            <person name="Tunlid A."/>
            <person name="Henrissat B."/>
            <person name="Grigoriev I.V."/>
            <person name="Hibbett D.S."/>
            <person name="Martin F."/>
        </authorList>
    </citation>
    <scope>NUCLEOTIDE SEQUENCE [LARGE SCALE GENOMIC DNA]</scope>
    <source>
        <strain evidence="2 3">SS14</strain>
    </source>
</reference>
<dbReference type="InterPro" id="IPR041078">
    <property type="entry name" value="Plavaka"/>
</dbReference>
<dbReference type="Pfam" id="PF18759">
    <property type="entry name" value="Plavaka"/>
    <property type="match status" value="1"/>
</dbReference>
<dbReference type="EMBL" id="KN837274">
    <property type="protein sequence ID" value="KIJ29828.1"/>
    <property type="molecule type" value="Genomic_DNA"/>
</dbReference>
<feature type="compositionally biased region" description="Acidic residues" evidence="1">
    <location>
        <begin position="1088"/>
        <end position="1139"/>
    </location>
</feature>
<feature type="region of interest" description="Disordered" evidence="1">
    <location>
        <begin position="1085"/>
        <end position="1139"/>
    </location>
</feature>
<organism evidence="2 3">
    <name type="scientific">Sphaerobolus stellatus (strain SS14)</name>
    <dbReference type="NCBI Taxonomy" id="990650"/>
    <lineage>
        <taxon>Eukaryota</taxon>
        <taxon>Fungi</taxon>
        <taxon>Dikarya</taxon>
        <taxon>Basidiomycota</taxon>
        <taxon>Agaricomycotina</taxon>
        <taxon>Agaricomycetes</taxon>
        <taxon>Phallomycetidae</taxon>
        <taxon>Geastrales</taxon>
        <taxon>Sphaerobolaceae</taxon>
        <taxon>Sphaerobolus</taxon>
    </lineage>
</organism>
<evidence type="ECO:0000313" key="3">
    <source>
        <dbReference type="Proteomes" id="UP000054279"/>
    </source>
</evidence>
<evidence type="ECO:0000256" key="1">
    <source>
        <dbReference type="SAM" id="MobiDB-lite"/>
    </source>
</evidence>
<dbReference type="HOGENOM" id="CLU_002498_0_1_1"/>
<gene>
    <name evidence="2" type="ORF">M422DRAFT_187908</name>
</gene>